<feature type="transmembrane region" description="Helical" evidence="1">
    <location>
        <begin position="31"/>
        <end position="52"/>
    </location>
</feature>
<proteinExistence type="predicted"/>
<dbReference type="RefSeq" id="WP_110940347.1">
    <property type="nucleotide sequence ID" value="NZ_FQZV01000012.1"/>
</dbReference>
<organism evidence="2 3">
    <name type="scientific">Geosporobacter subterraneus DSM 17957</name>
    <dbReference type="NCBI Taxonomy" id="1121919"/>
    <lineage>
        <taxon>Bacteria</taxon>
        <taxon>Bacillati</taxon>
        <taxon>Bacillota</taxon>
        <taxon>Clostridia</taxon>
        <taxon>Peptostreptococcales</taxon>
        <taxon>Thermotaleaceae</taxon>
        <taxon>Geosporobacter</taxon>
    </lineage>
</organism>
<dbReference type="STRING" id="1121919.SAMN02745975_01091"/>
<evidence type="ECO:0000256" key="1">
    <source>
        <dbReference type="SAM" id="Phobius"/>
    </source>
</evidence>
<dbReference type="Proteomes" id="UP000184536">
    <property type="component" value="Unassembled WGS sequence"/>
</dbReference>
<keyword evidence="3" id="KW-1185">Reference proteome</keyword>
<gene>
    <name evidence="2" type="ORF">SAMN02745975_01091</name>
</gene>
<name>A0A1M6FU28_9FIRM</name>
<evidence type="ECO:0000313" key="3">
    <source>
        <dbReference type="Proteomes" id="UP000184536"/>
    </source>
</evidence>
<feature type="transmembrane region" description="Helical" evidence="1">
    <location>
        <begin position="64"/>
        <end position="83"/>
    </location>
</feature>
<protein>
    <submittedName>
        <fullName evidence="2">Uncharacterized protein</fullName>
    </submittedName>
</protein>
<feature type="transmembrane region" description="Helical" evidence="1">
    <location>
        <begin position="181"/>
        <end position="202"/>
    </location>
</feature>
<dbReference type="EMBL" id="FQZV01000012">
    <property type="protein sequence ID" value="SHJ01216.1"/>
    <property type="molecule type" value="Genomic_DNA"/>
</dbReference>
<accession>A0A1M6FU28</accession>
<feature type="transmembrane region" description="Helical" evidence="1">
    <location>
        <begin position="6"/>
        <end position="24"/>
    </location>
</feature>
<reference evidence="3" key="1">
    <citation type="submission" date="2016-11" db="EMBL/GenBank/DDBJ databases">
        <authorList>
            <person name="Varghese N."/>
            <person name="Submissions S."/>
        </authorList>
    </citation>
    <scope>NUCLEOTIDE SEQUENCE [LARGE SCALE GENOMIC DNA]</scope>
    <source>
        <strain evidence="3">DSM 17957</strain>
    </source>
</reference>
<keyword evidence="1" id="KW-0472">Membrane</keyword>
<dbReference type="OrthoDB" id="9828644at2"/>
<evidence type="ECO:0000313" key="2">
    <source>
        <dbReference type="EMBL" id="SHJ01216.1"/>
    </source>
</evidence>
<keyword evidence="1" id="KW-1133">Transmembrane helix</keyword>
<dbReference type="AlphaFoldDB" id="A0A1M6FU28"/>
<sequence length="205" mass="23623">MDINVIYGGFMLAILIGNLMVDGIKKMNGEVFFPDSTFFTFVLGASSILFQIRLMKFDFDDRISWGFVVIFLLISLPFFFLSIRKRTISIYDIDDSKLEKIVVDVFQQYKLPLKKKKDSWEFILVLGEKERSVKLERGALQSSKCSLIIEGYRGIPNLDLVLEDIQRAVTKESIPKIGYRGLLDFAIAIGICIASLWFYRFIYLP</sequence>
<keyword evidence="1" id="KW-0812">Transmembrane</keyword>